<reference evidence="4" key="1">
    <citation type="journal article" date="2019" name="Int. J. Syst. Evol. Microbiol.">
        <title>The Global Catalogue of Microorganisms (GCM) 10K type strain sequencing project: providing services to taxonomists for standard genome sequencing and annotation.</title>
        <authorList>
            <consortium name="The Broad Institute Genomics Platform"/>
            <consortium name="The Broad Institute Genome Sequencing Center for Infectious Disease"/>
            <person name="Wu L."/>
            <person name="Ma J."/>
        </authorList>
    </citation>
    <scope>NUCLEOTIDE SEQUENCE [LARGE SCALE GENOMIC DNA]</scope>
    <source>
        <strain evidence="4">JCM 18409</strain>
    </source>
</reference>
<feature type="signal peptide" evidence="1">
    <location>
        <begin position="1"/>
        <end position="23"/>
    </location>
</feature>
<dbReference type="InterPro" id="IPR036365">
    <property type="entry name" value="PGBD-like_sf"/>
</dbReference>
<evidence type="ECO:0000259" key="2">
    <source>
        <dbReference type="Pfam" id="PF01471"/>
    </source>
</evidence>
<dbReference type="RefSeq" id="WP_345654684.1">
    <property type="nucleotide sequence ID" value="NZ_BAABKB010000021.1"/>
</dbReference>
<dbReference type="Proteomes" id="UP001501759">
    <property type="component" value="Unassembled WGS sequence"/>
</dbReference>
<dbReference type="EMBL" id="BAABKB010000021">
    <property type="protein sequence ID" value="GAA5022464.1"/>
    <property type="molecule type" value="Genomic_DNA"/>
</dbReference>
<name>A0ABP9J8Y4_9ACTN</name>
<feature type="domain" description="Peptidoglycan binding-like" evidence="2">
    <location>
        <begin position="64"/>
        <end position="116"/>
    </location>
</feature>
<proteinExistence type="predicted"/>
<dbReference type="Gene3D" id="1.10.101.10">
    <property type="entry name" value="PGBD-like superfamily/PGBD"/>
    <property type="match status" value="1"/>
</dbReference>
<gene>
    <name evidence="3" type="ORF">GCM10023335_54420</name>
</gene>
<keyword evidence="4" id="KW-1185">Reference proteome</keyword>
<feature type="chain" id="PRO_5046812631" description="Peptidoglycan binding-like domain-containing protein" evidence="1">
    <location>
        <begin position="24"/>
        <end position="172"/>
    </location>
</feature>
<dbReference type="Pfam" id="PF01471">
    <property type="entry name" value="PG_binding_1"/>
    <property type="match status" value="1"/>
</dbReference>
<keyword evidence="1" id="KW-0732">Signal</keyword>
<dbReference type="InterPro" id="IPR036366">
    <property type="entry name" value="PGBDSf"/>
</dbReference>
<dbReference type="SUPFAM" id="SSF47090">
    <property type="entry name" value="PGBD-like"/>
    <property type="match status" value="1"/>
</dbReference>
<comment type="caution">
    <text evidence="3">The sequence shown here is derived from an EMBL/GenBank/DDBJ whole genome shotgun (WGS) entry which is preliminary data.</text>
</comment>
<evidence type="ECO:0000256" key="1">
    <source>
        <dbReference type="SAM" id="SignalP"/>
    </source>
</evidence>
<accession>A0ABP9J8Y4</accession>
<evidence type="ECO:0000313" key="4">
    <source>
        <dbReference type="Proteomes" id="UP001501759"/>
    </source>
</evidence>
<dbReference type="InterPro" id="IPR002477">
    <property type="entry name" value="Peptidoglycan-bd-like"/>
</dbReference>
<evidence type="ECO:0000313" key="3">
    <source>
        <dbReference type="EMBL" id="GAA5022464.1"/>
    </source>
</evidence>
<sequence length="172" mass="18065">MNSPGGVGRRAALSAAVCAVVFAATCAASAPSADHATYVTGSGAFADDWSEEPLLEAGRVPRSDLVGLWQAILWADGYLPSSGITCAFDAATSGATRTWQTNHGLGADGIVGAATFGFAARRLVSAPPWTAYRGEKYTLPLLRGRGGVYEVYDAGRFHRLRTNEVTLTSCRH</sequence>
<protein>
    <recommendedName>
        <fullName evidence="2">Peptidoglycan binding-like domain-containing protein</fullName>
    </recommendedName>
</protein>
<organism evidence="3 4">
    <name type="scientific">Streptomyces siamensis</name>
    <dbReference type="NCBI Taxonomy" id="1274986"/>
    <lineage>
        <taxon>Bacteria</taxon>
        <taxon>Bacillati</taxon>
        <taxon>Actinomycetota</taxon>
        <taxon>Actinomycetes</taxon>
        <taxon>Kitasatosporales</taxon>
        <taxon>Streptomycetaceae</taxon>
        <taxon>Streptomyces</taxon>
    </lineage>
</organism>